<evidence type="ECO:0000256" key="2">
    <source>
        <dbReference type="ARBA" id="ARBA00022729"/>
    </source>
</evidence>
<dbReference type="SUPFAM" id="SSF52266">
    <property type="entry name" value="SGNH hydrolase"/>
    <property type="match status" value="1"/>
</dbReference>
<feature type="chain" id="PRO_5008052713" evidence="3">
    <location>
        <begin position="23"/>
        <end position="380"/>
    </location>
</feature>
<evidence type="ECO:0000256" key="1">
    <source>
        <dbReference type="ARBA" id="ARBA00008668"/>
    </source>
</evidence>
<keyword evidence="5" id="KW-1185">Reference proteome</keyword>
<comment type="similarity">
    <text evidence="1">Belongs to the 'GDSL' lipolytic enzyme family.</text>
</comment>
<protein>
    <submittedName>
        <fullName evidence="4">Uncharacterized protein</fullName>
    </submittedName>
</protein>
<dbReference type="Pfam" id="PF00657">
    <property type="entry name" value="Lipase_GDSL"/>
    <property type="match status" value="1"/>
</dbReference>
<name>A0A176WTD6_MARPO</name>
<dbReference type="GO" id="GO:0016788">
    <property type="term" value="F:hydrolase activity, acting on ester bonds"/>
    <property type="evidence" value="ECO:0007669"/>
    <property type="project" value="InterPro"/>
</dbReference>
<feature type="signal peptide" evidence="3">
    <location>
        <begin position="1"/>
        <end position="22"/>
    </location>
</feature>
<evidence type="ECO:0000313" key="5">
    <source>
        <dbReference type="Proteomes" id="UP000077202"/>
    </source>
</evidence>
<organism evidence="4 5">
    <name type="scientific">Marchantia polymorpha subsp. ruderalis</name>
    <dbReference type="NCBI Taxonomy" id="1480154"/>
    <lineage>
        <taxon>Eukaryota</taxon>
        <taxon>Viridiplantae</taxon>
        <taxon>Streptophyta</taxon>
        <taxon>Embryophyta</taxon>
        <taxon>Marchantiophyta</taxon>
        <taxon>Marchantiopsida</taxon>
        <taxon>Marchantiidae</taxon>
        <taxon>Marchantiales</taxon>
        <taxon>Marchantiaceae</taxon>
        <taxon>Marchantia</taxon>
    </lineage>
</organism>
<reference evidence="4" key="1">
    <citation type="submission" date="2016-03" db="EMBL/GenBank/DDBJ databases">
        <title>Mechanisms controlling the formation of the plant cell surface in tip-growing cells are functionally conserved among land plants.</title>
        <authorList>
            <person name="Honkanen S."/>
            <person name="Jones V.A."/>
            <person name="Morieri G."/>
            <person name="Champion C."/>
            <person name="Hetherington A.J."/>
            <person name="Kelly S."/>
            <person name="Saint-Marcoux D."/>
            <person name="Proust H."/>
            <person name="Prescott H."/>
            <person name="Dolan L."/>
        </authorList>
    </citation>
    <scope>NUCLEOTIDE SEQUENCE [LARGE SCALE GENOMIC DNA]</scope>
    <source>
        <tissue evidence="4">Whole gametophyte</tissue>
    </source>
</reference>
<evidence type="ECO:0000313" key="4">
    <source>
        <dbReference type="EMBL" id="OAE35785.1"/>
    </source>
</evidence>
<sequence>MKKDSGFLVTVLTLLLVSGAQAKDVSEGRGFEHDVPAIFSFGDSTTDPGNNQFIANPGAAFLANITPYGQSFFDRPTGRFSDGRVWVDLLAQGLGLPVTAAYQNPATRDYTKGVNFASGGSGNFETTKTNLEAIFGGRTVTNILEQLEQFRLVKSKLIGCLGQKQAEVLLDRSLYVISSGANDIAWGYLLNTTMQQVYSPDVYTTRIINATYDTVLALYAEGARKFIINGQNPIGCTPANVGRNDGTCFEPANALCRLVNSKLPALQQRLSRSCPGSFVVYTDNYKFLEGIVKSGSAYGFTKGSVACCGTGPYNGDVGGCGALDANGAPVYNLCSKESLGEYLYWDYAHFTEKVNKLQTGFYIYGRQFVKPFNVSTLARS</sequence>
<comment type="caution">
    <text evidence="4">The sequence shown here is derived from an EMBL/GenBank/DDBJ whole genome shotgun (WGS) entry which is preliminary data.</text>
</comment>
<dbReference type="PANTHER" id="PTHR45966:SF37">
    <property type="entry name" value="GDSL ESTERASE_LIPASE"/>
    <property type="match status" value="1"/>
</dbReference>
<dbReference type="CDD" id="cd01837">
    <property type="entry name" value="SGNH_plant_lipase_like"/>
    <property type="match status" value="1"/>
</dbReference>
<dbReference type="InterPro" id="IPR001087">
    <property type="entry name" value="GDSL"/>
</dbReference>
<accession>A0A176WTD6</accession>
<dbReference type="Gene3D" id="3.40.50.1110">
    <property type="entry name" value="SGNH hydrolase"/>
    <property type="match status" value="1"/>
</dbReference>
<gene>
    <name evidence="4" type="ORF">AXG93_3524s1200</name>
</gene>
<proteinExistence type="inferred from homology"/>
<dbReference type="InterPro" id="IPR035669">
    <property type="entry name" value="SGNH_plant_lipase-like"/>
</dbReference>
<dbReference type="PANTHER" id="PTHR45966">
    <property type="entry name" value="GDSL-LIKE LIPASE/ACYLHYDROLASE"/>
    <property type="match status" value="1"/>
</dbReference>
<keyword evidence="2 3" id="KW-0732">Signal</keyword>
<dbReference type="AlphaFoldDB" id="A0A176WTD6"/>
<evidence type="ECO:0000256" key="3">
    <source>
        <dbReference type="SAM" id="SignalP"/>
    </source>
</evidence>
<dbReference type="Proteomes" id="UP000077202">
    <property type="component" value="Unassembled WGS sequence"/>
</dbReference>
<dbReference type="InterPro" id="IPR036514">
    <property type="entry name" value="SGNH_hydro_sf"/>
</dbReference>
<dbReference type="InterPro" id="IPR044552">
    <property type="entry name" value="GLIP1-5/GLL25"/>
</dbReference>
<dbReference type="EMBL" id="LVLJ01000074">
    <property type="protein sequence ID" value="OAE35785.1"/>
    <property type="molecule type" value="Genomic_DNA"/>
</dbReference>